<reference evidence="1 2" key="1">
    <citation type="submission" date="2019-05" db="EMBL/GenBank/DDBJ databases">
        <title>Microbulbifer harenosus sp. nov., an alginate-degrading bacterium isolated from coastal sand.</title>
        <authorList>
            <person name="Huang H."/>
            <person name="Mo K."/>
            <person name="Bao S."/>
        </authorList>
    </citation>
    <scope>NUCLEOTIDE SEQUENCE [LARGE SCALE GENOMIC DNA]</scope>
    <source>
        <strain evidence="1 2">HB161719</strain>
    </source>
</reference>
<keyword evidence="2" id="KW-1185">Reference proteome</keyword>
<organism evidence="1 2">
    <name type="scientific">Microbulbifer harenosus</name>
    <dbReference type="NCBI Taxonomy" id="2576840"/>
    <lineage>
        <taxon>Bacteria</taxon>
        <taxon>Pseudomonadati</taxon>
        <taxon>Pseudomonadota</taxon>
        <taxon>Gammaproteobacteria</taxon>
        <taxon>Cellvibrionales</taxon>
        <taxon>Microbulbiferaceae</taxon>
        <taxon>Microbulbifer</taxon>
    </lineage>
</organism>
<sequence>MQKFKTRREVDMHSLSAEDSAAAKVLEKQGWDADKIKEVLESGNDFKAKPLRPGDKLYGFNTAGRGKDLKTSAYWLDESGFEDAKARYFKDGVWDREGLKNHLALPCYNRATAIDVAEVTRSTTAVEARIGRATELLQYTDNSGYSTGLMGKIMRGGGTQVTVDPSTLKAVSGG</sequence>
<gene>
    <name evidence="1" type="ORF">FDY93_19220</name>
</gene>
<accession>A0ABY2UCG4</accession>
<evidence type="ECO:0000313" key="2">
    <source>
        <dbReference type="Proteomes" id="UP000306791"/>
    </source>
</evidence>
<protein>
    <submittedName>
        <fullName evidence="1">Uncharacterized protein</fullName>
    </submittedName>
</protein>
<dbReference type="EMBL" id="VANI01000043">
    <property type="protein sequence ID" value="TLM73023.1"/>
    <property type="molecule type" value="Genomic_DNA"/>
</dbReference>
<evidence type="ECO:0000313" key="1">
    <source>
        <dbReference type="EMBL" id="TLM73023.1"/>
    </source>
</evidence>
<proteinExistence type="predicted"/>
<name>A0ABY2UCG4_9GAMM</name>
<comment type="caution">
    <text evidence="1">The sequence shown here is derived from an EMBL/GenBank/DDBJ whole genome shotgun (WGS) entry which is preliminary data.</text>
</comment>
<dbReference type="Proteomes" id="UP000306791">
    <property type="component" value="Unassembled WGS sequence"/>
</dbReference>